<dbReference type="InterPro" id="IPR007791">
    <property type="entry name" value="DjlA_N"/>
</dbReference>
<accession>A0A2W4WWQ9</accession>
<dbReference type="Proteomes" id="UP000249794">
    <property type="component" value="Unassembled WGS sequence"/>
</dbReference>
<reference evidence="2 3" key="2">
    <citation type="submission" date="2018-06" db="EMBL/GenBank/DDBJ databases">
        <title>Metagenomic assembly of (sub)arctic Cyanobacteria and their associated microbiome from non-axenic cultures.</title>
        <authorList>
            <person name="Baurain D."/>
        </authorList>
    </citation>
    <scope>NUCLEOTIDE SEQUENCE [LARGE SCALE GENOMIC DNA]</scope>
    <source>
        <strain evidence="2">ULC027bin1</strain>
    </source>
</reference>
<dbReference type="EMBL" id="QBMP01000212">
    <property type="protein sequence ID" value="PZO49436.1"/>
    <property type="molecule type" value="Genomic_DNA"/>
</dbReference>
<dbReference type="InterPro" id="IPR029024">
    <property type="entry name" value="TerB-like"/>
</dbReference>
<organism evidence="2 3">
    <name type="scientific">Phormidesmis priestleyi</name>
    <dbReference type="NCBI Taxonomy" id="268141"/>
    <lineage>
        <taxon>Bacteria</taxon>
        <taxon>Bacillati</taxon>
        <taxon>Cyanobacteriota</taxon>
        <taxon>Cyanophyceae</taxon>
        <taxon>Leptolyngbyales</taxon>
        <taxon>Leptolyngbyaceae</taxon>
        <taxon>Phormidesmis</taxon>
    </lineage>
</organism>
<dbReference type="AlphaFoldDB" id="A0A2W4WWQ9"/>
<evidence type="ECO:0000313" key="2">
    <source>
        <dbReference type="EMBL" id="PZO49436.1"/>
    </source>
</evidence>
<proteinExistence type="predicted"/>
<evidence type="ECO:0000259" key="1">
    <source>
        <dbReference type="Pfam" id="PF05099"/>
    </source>
</evidence>
<name>A0A2W4WWQ9_9CYAN</name>
<protein>
    <recommendedName>
        <fullName evidence="1">Co-chaperone DjlA N-terminal domain-containing protein</fullName>
    </recommendedName>
</protein>
<gene>
    <name evidence="2" type="ORF">DCF15_16895</name>
</gene>
<reference evidence="3" key="1">
    <citation type="submission" date="2018-04" db="EMBL/GenBank/DDBJ databases">
        <authorList>
            <person name="Cornet L."/>
        </authorList>
    </citation>
    <scope>NUCLEOTIDE SEQUENCE [LARGE SCALE GENOMIC DNA]</scope>
</reference>
<sequence length="191" mass="21136">MSSTLAVETLNSAEILTQITGQQVLKRHLTPRILFLSAMTTVLVGVAYADGRLAEREKVYLQKVLKQFVSPESGLGKMISLMLKGVQKHKIYARLDAIERLTDSLSVSEKLIILGFGHRLAIADGHAEAQERQYLDTVANAIGVPTQQVKALFSCLDGKQSEVNPTAVEELRWLLDPHSNSKFQLKDVQNP</sequence>
<dbReference type="CDD" id="cd07177">
    <property type="entry name" value="terB_like"/>
    <property type="match status" value="1"/>
</dbReference>
<dbReference type="Pfam" id="PF05099">
    <property type="entry name" value="TerB"/>
    <property type="match status" value="1"/>
</dbReference>
<feature type="domain" description="Co-chaperone DjlA N-terminal" evidence="1">
    <location>
        <begin position="38"/>
        <end position="150"/>
    </location>
</feature>
<comment type="caution">
    <text evidence="2">The sequence shown here is derived from an EMBL/GenBank/DDBJ whole genome shotgun (WGS) entry which is preliminary data.</text>
</comment>
<dbReference type="SUPFAM" id="SSF158682">
    <property type="entry name" value="TerB-like"/>
    <property type="match status" value="1"/>
</dbReference>
<evidence type="ECO:0000313" key="3">
    <source>
        <dbReference type="Proteomes" id="UP000249794"/>
    </source>
</evidence>
<dbReference type="Gene3D" id="1.10.3680.10">
    <property type="entry name" value="TerB-like"/>
    <property type="match status" value="1"/>
</dbReference>